<accession>A0AA38VJW8</accession>
<organism evidence="2 3">
    <name type="scientific">Pleurostoma richardsiae</name>
    <dbReference type="NCBI Taxonomy" id="41990"/>
    <lineage>
        <taxon>Eukaryota</taxon>
        <taxon>Fungi</taxon>
        <taxon>Dikarya</taxon>
        <taxon>Ascomycota</taxon>
        <taxon>Pezizomycotina</taxon>
        <taxon>Sordariomycetes</taxon>
        <taxon>Sordariomycetidae</taxon>
        <taxon>Calosphaeriales</taxon>
        <taxon>Pleurostomataceae</taxon>
        <taxon>Pleurostoma</taxon>
    </lineage>
</organism>
<feature type="compositionally biased region" description="Basic and acidic residues" evidence="1">
    <location>
        <begin position="231"/>
        <end position="242"/>
    </location>
</feature>
<gene>
    <name evidence="2" type="ORF">NKR23_g9462</name>
</gene>
<proteinExistence type="predicted"/>
<keyword evidence="3" id="KW-1185">Reference proteome</keyword>
<name>A0AA38VJW8_9PEZI</name>
<dbReference type="EMBL" id="JANBVO010000037">
    <property type="protein sequence ID" value="KAJ9136864.1"/>
    <property type="molecule type" value="Genomic_DNA"/>
</dbReference>
<sequence>MADDITPQDRDEYINYQLKLQHMSNVAGFLGNGVRTVKDMRIREQLEAEKRMAERPVKWVWVMEPSNPACTHVVEVIVDVWADKSFIPESLAKNFNLAVSREETPVEHCVLSGDTFVTDKSTEVSLIGKNMKTYSNKFYMLPPKQQDMDKVVVGREFIETVDDFLLDEDPSPRPAYWTAQKKPNAQEAAQVNAARRQADADYALLARNKEEQQNRTKEKLGDGVGKAAAGRRTDASERSKKT</sequence>
<evidence type="ECO:0000313" key="2">
    <source>
        <dbReference type="EMBL" id="KAJ9136864.1"/>
    </source>
</evidence>
<evidence type="ECO:0000313" key="3">
    <source>
        <dbReference type="Proteomes" id="UP001174694"/>
    </source>
</evidence>
<comment type="caution">
    <text evidence="2">The sequence shown here is derived from an EMBL/GenBank/DDBJ whole genome shotgun (WGS) entry which is preliminary data.</text>
</comment>
<feature type="region of interest" description="Disordered" evidence="1">
    <location>
        <begin position="206"/>
        <end position="242"/>
    </location>
</feature>
<dbReference type="Proteomes" id="UP001174694">
    <property type="component" value="Unassembled WGS sequence"/>
</dbReference>
<reference evidence="2" key="1">
    <citation type="submission" date="2022-07" db="EMBL/GenBank/DDBJ databases">
        <title>Fungi with potential for degradation of polypropylene.</title>
        <authorList>
            <person name="Gostincar C."/>
        </authorList>
    </citation>
    <scope>NUCLEOTIDE SEQUENCE</scope>
    <source>
        <strain evidence="2">EXF-13308</strain>
    </source>
</reference>
<evidence type="ECO:0000256" key="1">
    <source>
        <dbReference type="SAM" id="MobiDB-lite"/>
    </source>
</evidence>
<feature type="compositionally biased region" description="Basic and acidic residues" evidence="1">
    <location>
        <begin position="207"/>
        <end position="221"/>
    </location>
</feature>
<protein>
    <submittedName>
        <fullName evidence="2">Uncharacterized protein</fullName>
    </submittedName>
</protein>
<dbReference type="AlphaFoldDB" id="A0AA38VJW8"/>